<dbReference type="Pfam" id="PF01018">
    <property type="entry name" value="GTP1_OBG"/>
    <property type="match status" value="1"/>
</dbReference>
<keyword evidence="3 8" id="KW-0479">Metal-binding</keyword>
<dbReference type="PANTHER" id="PTHR11702:SF31">
    <property type="entry name" value="MITOCHONDRIAL RIBOSOME-ASSOCIATED GTPASE 2"/>
    <property type="match status" value="1"/>
</dbReference>
<feature type="binding site" evidence="8">
    <location>
        <position position="190"/>
    </location>
    <ligand>
        <name>Mg(2+)</name>
        <dbReference type="ChEBI" id="CHEBI:18420"/>
    </ligand>
</feature>
<dbReference type="HAMAP" id="MF_01454">
    <property type="entry name" value="GTPase_Obg"/>
    <property type="match status" value="1"/>
</dbReference>
<dbReference type="PATRIC" id="fig|1618332.3.peg.115"/>
<dbReference type="PIRSF" id="PIRSF002401">
    <property type="entry name" value="GTP_bd_Obg/CgtA"/>
    <property type="match status" value="1"/>
</dbReference>
<evidence type="ECO:0000256" key="2">
    <source>
        <dbReference type="ARBA" id="ARBA00022490"/>
    </source>
</evidence>
<evidence type="ECO:0000313" key="12">
    <source>
        <dbReference type="Proteomes" id="UP000033862"/>
    </source>
</evidence>
<dbReference type="InterPro" id="IPR036726">
    <property type="entry name" value="GTP1_OBG_dom_sf"/>
</dbReference>
<comment type="caution">
    <text evidence="11">The sequence shown here is derived from an EMBL/GenBank/DDBJ whole genome shotgun (WGS) entry which is preliminary data.</text>
</comment>
<evidence type="ECO:0000259" key="10">
    <source>
        <dbReference type="PROSITE" id="PS51883"/>
    </source>
</evidence>
<feature type="binding site" evidence="8">
    <location>
        <begin position="305"/>
        <end position="307"/>
    </location>
    <ligand>
        <name>GTP</name>
        <dbReference type="ChEBI" id="CHEBI:37565"/>
    </ligand>
</feature>
<keyword evidence="7 8" id="KW-0342">GTP-binding</keyword>
<keyword evidence="5 8" id="KW-0378">Hydrolase</keyword>
<dbReference type="Proteomes" id="UP000033862">
    <property type="component" value="Unassembled WGS sequence"/>
</dbReference>
<dbReference type="InterPro" id="IPR006169">
    <property type="entry name" value="GTP1_OBG_dom"/>
</dbReference>
<dbReference type="GO" id="GO:0005525">
    <property type="term" value="F:GTP binding"/>
    <property type="evidence" value="ECO:0007669"/>
    <property type="project" value="UniProtKB-UniRule"/>
</dbReference>
<dbReference type="EMBL" id="LBVS01000002">
    <property type="protein sequence ID" value="KKQ90992.1"/>
    <property type="molecule type" value="Genomic_DNA"/>
</dbReference>
<comment type="subunit">
    <text evidence="8">Monomer.</text>
</comment>
<dbReference type="CDD" id="cd01898">
    <property type="entry name" value="Obg"/>
    <property type="match status" value="1"/>
</dbReference>
<feature type="binding site" evidence="8">
    <location>
        <begin position="209"/>
        <end position="212"/>
    </location>
    <ligand>
        <name>GTP</name>
        <dbReference type="ChEBI" id="CHEBI:37565"/>
    </ligand>
</feature>
<dbReference type="NCBIfam" id="TIGR02729">
    <property type="entry name" value="Obg_CgtA"/>
    <property type="match status" value="1"/>
</dbReference>
<feature type="binding site" evidence="8">
    <location>
        <begin position="276"/>
        <end position="279"/>
    </location>
    <ligand>
        <name>GTP</name>
        <dbReference type="ChEBI" id="CHEBI:37565"/>
    </ligand>
</feature>
<keyword evidence="4 8" id="KW-0547">Nucleotide-binding</keyword>
<keyword evidence="2 8" id="KW-0963">Cytoplasm</keyword>
<dbReference type="Pfam" id="PF01926">
    <property type="entry name" value="MMR_HSR1"/>
    <property type="match status" value="1"/>
</dbReference>
<feature type="binding site" evidence="8">
    <location>
        <begin position="188"/>
        <end position="192"/>
    </location>
    <ligand>
        <name>GTP</name>
        <dbReference type="ChEBI" id="CHEBI:37565"/>
    </ligand>
</feature>
<dbReference type="GO" id="GO:0042254">
    <property type="term" value="P:ribosome biogenesis"/>
    <property type="evidence" value="ECO:0007669"/>
    <property type="project" value="UniProtKB-UniRule"/>
</dbReference>
<evidence type="ECO:0000256" key="4">
    <source>
        <dbReference type="ARBA" id="ARBA00022741"/>
    </source>
</evidence>
<dbReference type="FunFam" id="2.70.210.12:FF:000001">
    <property type="entry name" value="GTPase Obg"/>
    <property type="match status" value="1"/>
</dbReference>
<organism evidence="11 12">
    <name type="scientific">Berkelbacteria bacterium GW2011_GWA1_39_10</name>
    <dbReference type="NCBI Taxonomy" id="1618332"/>
    <lineage>
        <taxon>Bacteria</taxon>
        <taxon>Candidatus Berkelbacteria</taxon>
    </lineage>
</organism>
<dbReference type="NCBIfam" id="NF008956">
    <property type="entry name" value="PRK12299.1"/>
    <property type="match status" value="1"/>
</dbReference>
<dbReference type="Gene3D" id="3.40.50.300">
    <property type="entry name" value="P-loop containing nucleotide triphosphate hydrolases"/>
    <property type="match status" value="1"/>
</dbReference>
<evidence type="ECO:0000259" key="9">
    <source>
        <dbReference type="PROSITE" id="PS51710"/>
    </source>
</evidence>
<dbReference type="InterPro" id="IPR045086">
    <property type="entry name" value="OBG_GTPase"/>
</dbReference>
<dbReference type="SUPFAM" id="SSF82051">
    <property type="entry name" value="Obg GTP-binding protein N-terminal domain"/>
    <property type="match status" value="1"/>
</dbReference>
<keyword evidence="6 8" id="KW-0460">Magnesium</keyword>
<dbReference type="InterPro" id="IPR005225">
    <property type="entry name" value="Small_GTP-bd"/>
</dbReference>
<evidence type="ECO:0000256" key="7">
    <source>
        <dbReference type="ARBA" id="ARBA00023134"/>
    </source>
</evidence>
<evidence type="ECO:0000256" key="5">
    <source>
        <dbReference type="ARBA" id="ARBA00022801"/>
    </source>
</evidence>
<dbReference type="PROSITE" id="PS00905">
    <property type="entry name" value="GTP1_OBG"/>
    <property type="match status" value="1"/>
</dbReference>
<dbReference type="GO" id="GO:0003924">
    <property type="term" value="F:GTPase activity"/>
    <property type="evidence" value="ECO:0007669"/>
    <property type="project" value="UniProtKB-UniRule"/>
</dbReference>
<evidence type="ECO:0000313" key="11">
    <source>
        <dbReference type="EMBL" id="KKQ90992.1"/>
    </source>
</evidence>
<dbReference type="NCBIfam" id="NF008955">
    <property type="entry name" value="PRK12297.1"/>
    <property type="match status" value="1"/>
</dbReference>
<feature type="binding site" evidence="8">
    <location>
        <position position="170"/>
    </location>
    <ligand>
        <name>Mg(2+)</name>
        <dbReference type="ChEBI" id="CHEBI:18420"/>
    </ligand>
</feature>
<dbReference type="GO" id="GO:0005737">
    <property type="term" value="C:cytoplasm"/>
    <property type="evidence" value="ECO:0007669"/>
    <property type="project" value="UniProtKB-SubCell"/>
</dbReference>
<gene>
    <name evidence="8" type="primary">obg</name>
    <name evidence="11" type="ORF">UT15_C0002G0065</name>
</gene>
<evidence type="ECO:0000256" key="1">
    <source>
        <dbReference type="ARBA" id="ARBA00007699"/>
    </source>
</evidence>
<dbReference type="EC" id="3.6.5.-" evidence="8"/>
<feature type="domain" description="OBG-type G" evidence="9">
    <location>
        <begin position="157"/>
        <end position="320"/>
    </location>
</feature>
<evidence type="ECO:0000256" key="8">
    <source>
        <dbReference type="HAMAP-Rule" id="MF_01454"/>
    </source>
</evidence>
<dbReference type="PANTHER" id="PTHR11702">
    <property type="entry name" value="DEVELOPMENTALLY REGULATED GTP-BINDING PROTEIN-RELATED"/>
    <property type="match status" value="1"/>
</dbReference>
<comment type="subcellular location">
    <subcellularLocation>
        <location evidence="8">Cytoplasm</location>
    </subcellularLocation>
</comment>
<feature type="binding site" evidence="8">
    <location>
        <begin position="163"/>
        <end position="170"/>
    </location>
    <ligand>
        <name>GTP</name>
        <dbReference type="ChEBI" id="CHEBI:37565"/>
    </ligand>
</feature>
<dbReference type="GO" id="GO:0000287">
    <property type="term" value="F:magnesium ion binding"/>
    <property type="evidence" value="ECO:0007669"/>
    <property type="project" value="InterPro"/>
</dbReference>
<dbReference type="InterPro" id="IPR006074">
    <property type="entry name" value="GTP1-OBG_CS"/>
</dbReference>
<dbReference type="NCBIfam" id="TIGR00231">
    <property type="entry name" value="small_GTP"/>
    <property type="match status" value="1"/>
</dbReference>
<comment type="similarity">
    <text evidence="1 8">Belongs to the TRAFAC class OBG-HflX-like GTPase superfamily. OBG GTPase family.</text>
</comment>
<comment type="function">
    <text evidence="8">An essential GTPase which binds GTP, GDP and possibly (p)ppGpp with moderate affinity, with high nucleotide exchange rates and a fairly low GTP hydrolysis rate. Plays a role in control of the cell cycle, stress response, ribosome biogenesis and in those bacteria that undergo differentiation, in morphogenesis control.</text>
</comment>
<dbReference type="InterPro" id="IPR027417">
    <property type="entry name" value="P-loop_NTPase"/>
</dbReference>
<evidence type="ECO:0000256" key="3">
    <source>
        <dbReference type="ARBA" id="ARBA00022723"/>
    </source>
</evidence>
<dbReference type="InterPro" id="IPR014100">
    <property type="entry name" value="GTP-bd_Obg/CgtA"/>
</dbReference>
<dbReference type="SUPFAM" id="SSF52540">
    <property type="entry name" value="P-loop containing nucleoside triphosphate hydrolases"/>
    <property type="match status" value="1"/>
</dbReference>
<dbReference type="STRING" id="1618332.UT15_C0002G0065"/>
<dbReference type="PROSITE" id="PS51710">
    <property type="entry name" value="G_OBG"/>
    <property type="match status" value="1"/>
</dbReference>
<sequence length="320" mass="34813">MLTDEATIKIKAGDGGNGMVSFRREKYVPKGGPDGGDGGDGGDVFLVSDGNIHTLSDFARKKIFLAQRGENGKPKKQKGKDGIDSFLKVPPGTILKENDSVLYDFIKEGEKFLVARGGKGGWGNIHFATATSQSPFYARKGTPAEEKEVSLELKLLADVGLIGLPNSGKSTLLSRISNARPKIADYPFTTLEPMLGVAKIHDKDLVFADIPGLIEGASQGRGLGDKFLRHIERTEILIHLIDINSSNISNDYQTIRKELKEWNPEISKKKEIVAINKADSLTEKEAQKIAKKLSKEIKKEVCIISAVSGSGIKELLEKVL</sequence>
<name>A0A0G0LIX3_9BACT</name>
<evidence type="ECO:0000256" key="6">
    <source>
        <dbReference type="ARBA" id="ARBA00022842"/>
    </source>
</evidence>
<comment type="cofactor">
    <cofactor evidence="8">
        <name>Mg(2+)</name>
        <dbReference type="ChEBI" id="CHEBI:18420"/>
    </cofactor>
</comment>
<reference evidence="11 12" key="1">
    <citation type="journal article" date="2015" name="Nature">
        <title>rRNA introns, odd ribosomes, and small enigmatic genomes across a large radiation of phyla.</title>
        <authorList>
            <person name="Brown C.T."/>
            <person name="Hug L.A."/>
            <person name="Thomas B.C."/>
            <person name="Sharon I."/>
            <person name="Castelle C.J."/>
            <person name="Singh A."/>
            <person name="Wilkins M.J."/>
            <person name="Williams K.H."/>
            <person name="Banfield J.F."/>
        </authorList>
    </citation>
    <scope>NUCLEOTIDE SEQUENCE [LARGE SCALE GENOMIC DNA]</scope>
</reference>
<dbReference type="AlphaFoldDB" id="A0A0G0LIX3"/>
<dbReference type="Gene3D" id="2.70.210.12">
    <property type="entry name" value="GTP1/OBG domain"/>
    <property type="match status" value="1"/>
</dbReference>
<feature type="domain" description="Obg" evidence="10">
    <location>
        <begin position="1"/>
        <end position="156"/>
    </location>
</feature>
<dbReference type="InterPro" id="IPR006073">
    <property type="entry name" value="GTP-bd"/>
</dbReference>
<dbReference type="PRINTS" id="PR00326">
    <property type="entry name" value="GTP1OBG"/>
</dbReference>
<protein>
    <recommendedName>
        <fullName evidence="8">GTPase Obg</fullName>
        <ecNumber evidence="8">3.6.5.-</ecNumber>
    </recommendedName>
    <alternativeName>
        <fullName evidence="8">GTP-binding protein Obg</fullName>
    </alternativeName>
</protein>
<dbReference type="PROSITE" id="PS51883">
    <property type="entry name" value="OBG"/>
    <property type="match status" value="1"/>
</dbReference>
<accession>A0A0G0LIX3</accession>
<proteinExistence type="inferred from homology"/>
<dbReference type="InterPro" id="IPR031167">
    <property type="entry name" value="G_OBG"/>
</dbReference>